<reference evidence="1 2" key="1">
    <citation type="journal article" date="2023" name="Sci. Data">
        <title>Genome assembly of the Korean intertidal mud-creeper Batillaria attramentaria.</title>
        <authorList>
            <person name="Patra A.K."/>
            <person name="Ho P.T."/>
            <person name="Jun S."/>
            <person name="Lee S.J."/>
            <person name="Kim Y."/>
            <person name="Won Y.J."/>
        </authorList>
    </citation>
    <scope>NUCLEOTIDE SEQUENCE [LARGE SCALE GENOMIC DNA]</scope>
    <source>
        <strain evidence="1">Wonlab-2016</strain>
    </source>
</reference>
<dbReference type="Proteomes" id="UP001519460">
    <property type="component" value="Unassembled WGS sequence"/>
</dbReference>
<name>A0ABD0L7L6_9CAEN</name>
<organism evidence="1 2">
    <name type="scientific">Batillaria attramentaria</name>
    <dbReference type="NCBI Taxonomy" id="370345"/>
    <lineage>
        <taxon>Eukaryota</taxon>
        <taxon>Metazoa</taxon>
        <taxon>Spiralia</taxon>
        <taxon>Lophotrochozoa</taxon>
        <taxon>Mollusca</taxon>
        <taxon>Gastropoda</taxon>
        <taxon>Caenogastropoda</taxon>
        <taxon>Sorbeoconcha</taxon>
        <taxon>Cerithioidea</taxon>
        <taxon>Batillariidae</taxon>
        <taxon>Batillaria</taxon>
    </lineage>
</organism>
<accession>A0ABD0L7L6</accession>
<comment type="caution">
    <text evidence="1">The sequence shown here is derived from an EMBL/GenBank/DDBJ whole genome shotgun (WGS) entry which is preliminary data.</text>
</comment>
<evidence type="ECO:0000313" key="2">
    <source>
        <dbReference type="Proteomes" id="UP001519460"/>
    </source>
</evidence>
<evidence type="ECO:0000313" key="1">
    <source>
        <dbReference type="EMBL" id="KAK7495367.1"/>
    </source>
</evidence>
<gene>
    <name evidence="1" type="ORF">BaRGS_00013306</name>
</gene>
<proteinExistence type="predicted"/>
<sequence>MRDMFYTIYLSQSDYGLDLFATLNAGMIADIGQMDTEVCLSLRKCAIIFLGAVVNVGGNALTEMYVKQNTSLTCSRERDEEYAEQIKVCSVHLEQLTEMKIFSNVRAAKMMTKDT</sequence>
<dbReference type="EMBL" id="JACVVK020000075">
    <property type="protein sequence ID" value="KAK7495367.1"/>
    <property type="molecule type" value="Genomic_DNA"/>
</dbReference>
<keyword evidence="2" id="KW-1185">Reference proteome</keyword>
<dbReference type="AlphaFoldDB" id="A0ABD0L7L6"/>
<protein>
    <submittedName>
        <fullName evidence="1">Uncharacterized protein</fullName>
    </submittedName>
</protein>